<dbReference type="GO" id="GO:0046655">
    <property type="term" value="P:folic acid metabolic process"/>
    <property type="evidence" value="ECO:0007669"/>
    <property type="project" value="TreeGrafter"/>
</dbReference>
<dbReference type="PANTHER" id="PTHR48069:SF3">
    <property type="entry name" value="DIHYDROFOLATE REDUCTASE"/>
    <property type="match status" value="1"/>
</dbReference>
<comment type="function">
    <text evidence="7">Key enzyme in folate metabolism. Catalyzes an essential reaction for de novo glycine and purine synthesis, and for DNA precursor synthesis.</text>
</comment>
<comment type="catalytic activity">
    <reaction evidence="7">
        <text>(6S)-5,6,7,8-tetrahydrofolate + NADP(+) = 7,8-dihydrofolate + NADPH + H(+)</text>
        <dbReference type="Rhea" id="RHEA:15009"/>
        <dbReference type="ChEBI" id="CHEBI:15378"/>
        <dbReference type="ChEBI" id="CHEBI:57451"/>
        <dbReference type="ChEBI" id="CHEBI:57453"/>
        <dbReference type="ChEBI" id="CHEBI:57783"/>
        <dbReference type="ChEBI" id="CHEBI:58349"/>
        <dbReference type="EC" id="1.5.1.3"/>
    </reaction>
</comment>
<evidence type="ECO:0000256" key="6">
    <source>
        <dbReference type="ARBA" id="ARBA00023002"/>
    </source>
</evidence>
<dbReference type="CDD" id="cd00209">
    <property type="entry name" value="DHFR"/>
    <property type="match status" value="1"/>
</dbReference>
<keyword evidence="5 7" id="KW-0521">NADP</keyword>
<dbReference type="GO" id="GO:0046654">
    <property type="term" value="P:tetrahydrofolate biosynthetic process"/>
    <property type="evidence" value="ECO:0007669"/>
    <property type="project" value="UniProtKB-UniPathway"/>
</dbReference>
<dbReference type="Gene3D" id="3.40.430.10">
    <property type="entry name" value="Dihydrofolate Reductase, subunit A"/>
    <property type="match status" value="1"/>
</dbReference>
<evidence type="ECO:0000256" key="8">
    <source>
        <dbReference type="RuleBase" id="RU004474"/>
    </source>
</evidence>
<protein>
    <recommendedName>
        <fullName evidence="3 7">Dihydrofolate reductase</fullName>
        <ecNumber evidence="3 7">1.5.1.3</ecNumber>
    </recommendedName>
</protein>
<evidence type="ECO:0000256" key="1">
    <source>
        <dbReference type="ARBA" id="ARBA00004903"/>
    </source>
</evidence>
<evidence type="ECO:0000256" key="2">
    <source>
        <dbReference type="ARBA" id="ARBA00009539"/>
    </source>
</evidence>
<keyword evidence="6 7" id="KW-0560">Oxidoreductase</keyword>
<dbReference type="PRINTS" id="PR00070">
    <property type="entry name" value="DHFR"/>
</dbReference>
<sequence length="166" mass="18638">MTIAFMWAEARDHLIGANGHLPWHLPADLQHFKQTTLNQIVVMGRKTYAGMGKPLPGRTNIVLSQQVDYPVAPGVILLNNVAAVLDYASAHPQQETIIIGGAQIFALFKEYVTRLYVTEIDATFSGDTYMPALDWSAFKRVAFQAGEIDTKNKYPYSFATYQRRDE</sequence>
<evidence type="ECO:0000313" key="11">
    <source>
        <dbReference type="Proteomes" id="UP000051181"/>
    </source>
</evidence>
<keyword evidence="4 7" id="KW-0554">One-carbon metabolism</keyword>
<dbReference type="EC" id="1.5.1.3" evidence="3 7"/>
<dbReference type="PATRIC" id="fig|913848.6.peg.1589"/>
<dbReference type="GeneID" id="65917110"/>
<dbReference type="GO" id="GO:0004146">
    <property type="term" value="F:dihydrofolate reductase activity"/>
    <property type="evidence" value="ECO:0007669"/>
    <property type="project" value="UniProtKB-EC"/>
</dbReference>
<dbReference type="eggNOG" id="COG0262">
    <property type="taxonomic scope" value="Bacteria"/>
</dbReference>
<dbReference type="PIRSF" id="PIRSF000194">
    <property type="entry name" value="DHFR"/>
    <property type="match status" value="1"/>
</dbReference>
<organism evidence="10 11">
    <name type="scientific">Loigolactobacillus coryniformis subsp. coryniformis KCTC 3167 = DSM 20001</name>
    <dbReference type="NCBI Taxonomy" id="913848"/>
    <lineage>
        <taxon>Bacteria</taxon>
        <taxon>Bacillati</taxon>
        <taxon>Bacillota</taxon>
        <taxon>Bacilli</taxon>
        <taxon>Lactobacillales</taxon>
        <taxon>Lactobacillaceae</taxon>
        <taxon>Loigolactobacillus</taxon>
    </lineage>
</organism>
<name>A0A0R1F1W0_9LACO</name>
<evidence type="ECO:0000313" key="10">
    <source>
        <dbReference type="EMBL" id="KRK15819.1"/>
    </source>
</evidence>
<evidence type="ECO:0000256" key="4">
    <source>
        <dbReference type="ARBA" id="ARBA00022563"/>
    </source>
</evidence>
<dbReference type="InterPro" id="IPR024072">
    <property type="entry name" value="DHFR-like_dom_sf"/>
</dbReference>
<proteinExistence type="inferred from homology"/>
<dbReference type="PROSITE" id="PS00075">
    <property type="entry name" value="DHFR_1"/>
    <property type="match status" value="1"/>
</dbReference>
<reference evidence="10 11" key="1">
    <citation type="journal article" date="2015" name="Genome Announc.">
        <title>Expanding the biotechnology potential of lactobacilli through comparative genomics of 213 strains and associated genera.</title>
        <authorList>
            <person name="Sun Z."/>
            <person name="Harris H.M."/>
            <person name="McCann A."/>
            <person name="Guo C."/>
            <person name="Argimon S."/>
            <person name="Zhang W."/>
            <person name="Yang X."/>
            <person name="Jeffery I.B."/>
            <person name="Cooney J.C."/>
            <person name="Kagawa T.F."/>
            <person name="Liu W."/>
            <person name="Song Y."/>
            <person name="Salvetti E."/>
            <person name="Wrobel A."/>
            <person name="Rasinkangas P."/>
            <person name="Parkhill J."/>
            <person name="Rea M.C."/>
            <person name="O'Sullivan O."/>
            <person name="Ritari J."/>
            <person name="Douillard F.P."/>
            <person name="Paul Ross R."/>
            <person name="Yang R."/>
            <person name="Briner A.E."/>
            <person name="Felis G.E."/>
            <person name="de Vos W.M."/>
            <person name="Barrangou R."/>
            <person name="Klaenhammer T.R."/>
            <person name="Caufield P.W."/>
            <person name="Cui Y."/>
            <person name="Zhang H."/>
            <person name="O'Toole P.W."/>
        </authorList>
    </citation>
    <scope>NUCLEOTIDE SEQUENCE [LARGE SCALE GENOMIC DNA]</scope>
    <source>
        <strain evidence="10 11">DSM 20001</strain>
    </source>
</reference>
<dbReference type="EMBL" id="AZCN01000041">
    <property type="protein sequence ID" value="KRK15819.1"/>
    <property type="molecule type" value="Genomic_DNA"/>
</dbReference>
<comment type="pathway">
    <text evidence="1 7">Cofactor biosynthesis; tetrahydrofolate biosynthesis; 5,6,7,8-tetrahydrofolate from 7,8-dihydrofolate: step 1/1.</text>
</comment>
<dbReference type="PROSITE" id="PS51330">
    <property type="entry name" value="DHFR_2"/>
    <property type="match status" value="1"/>
</dbReference>
<comment type="similarity">
    <text evidence="2 7 8">Belongs to the dihydrofolate reductase family.</text>
</comment>
<dbReference type="InterPro" id="IPR001796">
    <property type="entry name" value="DHFR_dom"/>
</dbReference>
<dbReference type="UniPathway" id="UPA00077">
    <property type="reaction ID" value="UER00158"/>
</dbReference>
<dbReference type="GO" id="GO:0050661">
    <property type="term" value="F:NADP binding"/>
    <property type="evidence" value="ECO:0007669"/>
    <property type="project" value="InterPro"/>
</dbReference>
<evidence type="ECO:0000259" key="9">
    <source>
        <dbReference type="PROSITE" id="PS51330"/>
    </source>
</evidence>
<dbReference type="PANTHER" id="PTHR48069">
    <property type="entry name" value="DIHYDROFOLATE REDUCTASE"/>
    <property type="match status" value="1"/>
</dbReference>
<dbReference type="RefSeq" id="WP_003679735.1">
    <property type="nucleotide sequence ID" value="NZ_AZCN01000041.1"/>
</dbReference>
<dbReference type="GO" id="GO:0006730">
    <property type="term" value="P:one-carbon metabolic process"/>
    <property type="evidence" value="ECO:0007669"/>
    <property type="project" value="UniProtKB-KW"/>
</dbReference>
<evidence type="ECO:0000256" key="3">
    <source>
        <dbReference type="ARBA" id="ARBA00012856"/>
    </source>
</evidence>
<dbReference type="SUPFAM" id="SSF53597">
    <property type="entry name" value="Dihydrofolate reductase-like"/>
    <property type="match status" value="1"/>
</dbReference>
<evidence type="ECO:0000256" key="5">
    <source>
        <dbReference type="ARBA" id="ARBA00022857"/>
    </source>
</evidence>
<gene>
    <name evidence="10" type="ORF">FD22_GL001551</name>
</gene>
<dbReference type="GO" id="GO:0046452">
    <property type="term" value="P:dihydrofolate metabolic process"/>
    <property type="evidence" value="ECO:0007669"/>
    <property type="project" value="TreeGrafter"/>
</dbReference>
<dbReference type="InterPro" id="IPR012259">
    <property type="entry name" value="DHFR"/>
</dbReference>
<dbReference type="AlphaFoldDB" id="A0A0R1F1W0"/>
<dbReference type="InterPro" id="IPR017925">
    <property type="entry name" value="DHFR_CS"/>
</dbReference>
<feature type="domain" description="DHFR" evidence="9">
    <location>
        <begin position="2"/>
        <end position="163"/>
    </location>
</feature>
<evidence type="ECO:0000256" key="7">
    <source>
        <dbReference type="PIRNR" id="PIRNR000194"/>
    </source>
</evidence>
<dbReference type="Proteomes" id="UP000051181">
    <property type="component" value="Unassembled WGS sequence"/>
</dbReference>
<accession>A0A0R1F1W0</accession>
<comment type="caution">
    <text evidence="10">The sequence shown here is derived from an EMBL/GenBank/DDBJ whole genome shotgun (WGS) entry which is preliminary data.</text>
</comment>
<dbReference type="Pfam" id="PF00186">
    <property type="entry name" value="DHFR_1"/>
    <property type="match status" value="1"/>
</dbReference>
<dbReference type="GO" id="GO:0005829">
    <property type="term" value="C:cytosol"/>
    <property type="evidence" value="ECO:0007669"/>
    <property type="project" value="TreeGrafter"/>
</dbReference>